<dbReference type="RefSeq" id="WP_306679283.1">
    <property type="nucleotide sequence ID" value="NZ_JAVDBT010000003.1"/>
</dbReference>
<dbReference type="EMBL" id="JAVDBT010000003">
    <property type="protein sequence ID" value="MDQ2065597.1"/>
    <property type="molecule type" value="Genomic_DNA"/>
</dbReference>
<evidence type="ECO:0000313" key="3">
    <source>
        <dbReference type="Proteomes" id="UP001239680"/>
    </source>
</evidence>
<protein>
    <submittedName>
        <fullName evidence="2">Cation transporter</fullName>
    </submittedName>
</protein>
<reference evidence="2 3" key="1">
    <citation type="submission" date="2023-08" db="EMBL/GenBank/DDBJ databases">
        <title>Characterization of two Paracoccaceae strains isolated from Phycosphere and proposal of Xinfangfangia lacusdiani sp. nov.</title>
        <authorList>
            <person name="Deng Y."/>
            <person name="Zhang Y.Q."/>
        </authorList>
    </citation>
    <scope>NUCLEOTIDE SEQUENCE [LARGE SCALE GENOMIC DNA]</scope>
    <source>
        <strain evidence="2 3">CPCC 101601</strain>
    </source>
</reference>
<evidence type="ECO:0000313" key="2">
    <source>
        <dbReference type="EMBL" id="MDQ2065597.1"/>
    </source>
</evidence>
<dbReference type="InterPro" id="IPR006121">
    <property type="entry name" value="HMA_dom"/>
</dbReference>
<dbReference type="PROSITE" id="PS50846">
    <property type="entry name" value="HMA_2"/>
    <property type="match status" value="1"/>
</dbReference>
<dbReference type="Proteomes" id="UP001239680">
    <property type="component" value="Unassembled WGS sequence"/>
</dbReference>
<comment type="caution">
    <text evidence="2">The sequence shown here is derived from an EMBL/GenBank/DDBJ whole genome shotgun (WGS) entry which is preliminary data.</text>
</comment>
<dbReference type="Pfam" id="PF00403">
    <property type="entry name" value="HMA"/>
    <property type="match status" value="1"/>
</dbReference>
<evidence type="ECO:0000259" key="1">
    <source>
        <dbReference type="PROSITE" id="PS50846"/>
    </source>
</evidence>
<name>A0ABU0VV31_9RHOB</name>
<gene>
    <name evidence="2" type="ORF">Q9295_04375</name>
</gene>
<sequence length="63" mass="6400">MTTFSVPEMSCGHCKASVEAALAPISATVRVDLEQRRVTTEGAEAAAVISALAAIGFPAQPLG</sequence>
<feature type="domain" description="HMA" evidence="1">
    <location>
        <begin position="1"/>
        <end position="60"/>
    </location>
</feature>
<dbReference type="CDD" id="cd00371">
    <property type="entry name" value="HMA"/>
    <property type="match status" value="1"/>
</dbReference>
<dbReference type="InterPro" id="IPR036163">
    <property type="entry name" value="HMA_dom_sf"/>
</dbReference>
<keyword evidence="3" id="KW-1185">Reference proteome</keyword>
<proteinExistence type="predicted"/>
<accession>A0ABU0VV31</accession>
<dbReference type="Gene3D" id="3.30.70.100">
    <property type="match status" value="1"/>
</dbReference>
<organism evidence="2 3">
    <name type="scientific">Pseudogemmobacter lacusdianii</name>
    <dbReference type="NCBI Taxonomy" id="3069608"/>
    <lineage>
        <taxon>Bacteria</taxon>
        <taxon>Pseudomonadati</taxon>
        <taxon>Pseudomonadota</taxon>
        <taxon>Alphaproteobacteria</taxon>
        <taxon>Rhodobacterales</taxon>
        <taxon>Paracoccaceae</taxon>
        <taxon>Pseudogemmobacter</taxon>
    </lineage>
</organism>
<dbReference type="SUPFAM" id="SSF55008">
    <property type="entry name" value="HMA, heavy metal-associated domain"/>
    <property type="match status" value="1"/>
</dbReference>